<dbReference type="PANTHER" id="PTHR45753:SF3">
    <property type="entry name" value="ORNITHINE TRANSCARBAMYLASE, MITOCHONDRIAL"/>
    <property type="match status" value="1"/>
</dbReference>
<evidence type="ECO:0000313" key="6">
    <source>
        <dbReference type="Proteomes" id="UP000236723"/>
    </source>
</evidence>
<comment type="similarity">
    <text evidence="2">Belongs to the aspartate/ornithine carbamoyltransferase superfamily.</text>
</comment>
<dbReference type="RefSeq" id="WP_200827156.1">
    <property type="nucleotide sequence ID" value="NZ_FNVO01000003.1"/>
</dbReference>
<accession>A0A1H5XNU0</accession>
<dbReference type="InterPro" id="IPR006132">
    <property type="entry name" value="Asp/Orn_carbamoyltranf_P-bd"/>
</dbReference>
<feature type="domain" description="Aspartate/ornithine carbamoyltransferase carbamoyl-P binding" evidence="4">
    <location>
        <begin position="19"/>
        <end position="155"/>
    </location>
</feature>
<organism evidence="5 6">
    <name type="scientific">Thermomonospora echinospora</name>
    <dbReference type="NCBI Taxonomy" id="1992"/>
    <lineage>
        <taxon>Bacteria</taxon>
        <taxon>Bacillati</taxon>
        <taxon>Actinomycetota</taxon>
        <taxon>Actinomycetes</taxon>
        <taxon>Streptosporangiales</taxon>
        <taxon>Thermomonosporaceae</taxon>
        <taxon>Thermomonospora</taxon>
    </lineage>
</organism>
<evidence type="ECO:0000259" key="4">
    <source>
        <dbReference type="Pfam" id="PF02729"/>
    </source>
</evidence>
<dbReference type="InterPro" id="IPR036901">
    <property type="entry name" value="Asp/Orn_carbamoylTrfase_sf"/>
</dbReference>
<evidence type="ECO:0000259" key="3">
    <source>
        <dbReference type="Pfam" id="PF00185"/>
    </source>
</evidence>
<evidence type="ECO:0000256" key="2">
    <source>
        <dbReference type="RuleBase" id="RU003634"/>
    </source>
</evidence>
<dbReference type="Gene3D" id="3.40.50.1370">
    <property type="entry name" value="Aspartate/ornithine carbamoyltransferase"/>
    <property type="match status" value="2"/>
</dbReference>
<name>A0A1H5XNU0_9ACTN</name>
<keyword evidence="6" id="KW-1185">Reference proteome</keyword>
<dbReference type="GO" id="GO:0016597">
    <property type="term" value="F:amino acid binding"/>
    <property type="evidence" value="ECO:0007669"/>
    <property type="project" value="InterPro"/>
</dbReference>
<dbReference type="EMBL" id="FNVO01000003">
    <property type="protein sequence ID" value="SEG13362.1"/>
    <property type="molecule type" value="Genomic_DNA"/>
</dbReference>
<dbReference type="InterPro" id="IPR006130">
    <property type="entry name" value="Asp/Orn_carbamoylTrfase"/>
</dbReference>
<dbReference type="PRINTS" id="PR00100">
    <property type="entry name" value="AOTCASE"/>
</dbReference>
<sequence length="316" mass="34038">MTTLDRPLRSAPARRPARGLFSLGDVDEATVRHLVERSVALYRRPDLHDVPLAGRFVGILFTRTSTRTRTAFTVGTARLGGTPIAFGPQDLQTNTGESLEDTGRIFGAMLDALVARTAGPVHELRELSRAGCLPVLNAMAAEEHPTQGICDLATLLLHRGDLSGIRVLYVGEGNNTATALAQGLAHIPEVSITFYTPPGYGLPPGLASGGAITETHSAEELPAEVDVVYTTRWQTTGTSKAAASWRETFRPFYVDEAFLDRWPNALFMHDLPAHRGEEVAGAVLDGPRSIAWSQARMKLASAMATLEWAIPPHGAL</sequence>
<keyword evidence="1 2" id="KW-0808">Transferase</keyword>
<dbReference type="PANTHER" id="PTHR45753">
    <property type="entry name" value="ORNITHINE CARBAMOYLTRANSFERASE, MITOCHONDRIAL"/>
    <property type="match status" value="1"/>
</dbReference>
<protein>
    <submittedName>
        <fullName evidence="5">Ornithine carbamoyltransferase</fullName>
    </submittedName>
</protein>
<dbReference type="GO" id="GO:0019240">
    <property type="term" value="P:citrulline biosynthetic process"/>
    <property type="evidence" value="ECO:0007669"/>
    <property type="project" value="TreeGrafter"/>
</dbReference>
<dbReference type="InterPro" id="IPR002292">
    <property type="entry name" value="Orn/put_carbamltrans"/>
</dbReference>
<evidence type="ECO:0000256" key="1">
    <source>
        <dbReference type="ARBA" id="ARBA00022679"/>
    </source>
</evidence>
<dbReference type="Pfam" id="PF02729">
    <property type="entry name" value="OTCace_N"/>
    <property type="match status" value="1"/>
</dbReference>
<dbReference type="AlphaFoldDB" id="A0A1H5XNU0"/>
<dbReference type="PRINTS" id="PR00102">
    <property type="entry name" value="OTCASE"/>
</dbReference>
<reference evidence="6" key="1">
    <citation type="submission" date="2016-10" db="EMBL/GenBank/DDBJ databases">
        <authorList>
            <person name="Varghese N."/>
            <person name="Submissions S."/>
        </authorList>
    </citation>
    <scope>NUCLEOTIDE SEQUENCE [LARGE SCALE GENOMIC DNA]</scope>
    <source>
        <strain evidence="6">DSM 43163</strain>
    </source>
</reference>
<dbReference type="GO" id="GO:0042450">
    <property type="term" value="P:L-arginine biosynthetic process via ornithine"/>
    <property type="evidence" value="ECO:0007669"/>
    <property type="project" value="TreeGrafter"/>
</dbReference>
<proteinExistence type="inferred from homology"/>
<dbReference type="SUPFAM" id="SSF53671">
    <property type="entry name" value="Aspartate/ornithine carbamoyltransferase"/>
    <property type="match status" value="1"/>
</dbReference>
<dbReference type="GO" id="GO:0004585">
    <property type="term" value="F:ornithine carbamoyltransferase activity"/>
    <property type="evidence" value="ECO:0007669"/>
    <property type="project" value="TreeGrafter"/>
</dbReference>
<dbReference type="InterPro" id="IPR006131">
    <property type="entry name" value="Asp_carbamoyltransf_Asp/Orn-bd"/>
</dbReference>
<dbReference type="Pfam" id="PF00185">
    <property type="entry name" value="OTCace"/>
    <property type="match status" value="1"/>
</dbReference>
<feature type="domain" description="Aspartate/ornithine carbamoyltransferase Asp/Orn-binding" evidence="3">
    <location>
        <begin position="164"/>
        <end position="308"/>
    </location>
</feature>
<evidence type="ECO:0000313" key="5">
    <source>
        <dbReference type="EMBL" id="SEG13362.1"/>
    </source>
</evidence>
<dbReference type="Proteomes" id="UP000236723">
    <property type="component" value="Unassembled WGS sequence"/>
</dbReference>
<gene>
    <name evidence="5" type="ORF">SAMN04489712_103338</name>
</gene>